<dbReference type="GO" id="GO:0005634">
    <property type="term" value="C:nucleus"/>
    <property type="evidence" value="ECO:0007669"/>
    <property type="project" value="UniProtKB-SubCell"/>
</dbReference>
<comment type="caution">
    <text evidence="24">The sequence shown here is derived from an EMBL/GenBank/DDBJ whole genome shotgun (WGS) entry which is preliminary data.</text>
</comment>
<accession>A0A1X2GPF8</accession>
<dbReference type="EMBL" id="MCGT01000007">
    <property type="protein sequence ID" value="ORX58307.1"/>
    <property type="molecule type" value="Genomic_DNA"/>
</dbReference>
<dbReference type="Pfam" id="PF03372">
    <property type="entry name" value="Exo_endo_phos"/>
    <property type="match status" value="1"/>
</dbReference>
<dbReference type="CDD" id="cd09097">
    <property type="entry name" value="Deadenylase_CCR4"/>
    <property type="match status" value="1"/>
</dbReference>
<evidence type="ECO:0000256" key="10">
    <source>
        <dbReference type="ARBA" id="ARBA00022723"/>
    </source>
</evidence>
<keyword evidence="13" id="KW-0269">Exonuclease</keyword>
<dbReference type="AlphaFoldDB" id="A0A1X2GPF8"/>
<keyword evidence="9" id="KW-0540">Nuclease</keyword>
<feature type="domain" description="Endonuclease/exonuclease/phosphatase" evidence="23">
    <location>
        <begin position="306"/>
        <end position="588"/>
    </location>
</feature>
<evidence type="ECO:0000256" key="14">
    <source>
        <dbReference type="ARBA" id="ARBA00022842"/>
    </source>
</evidence>
<keyword evidence="16" id="KW-0805">Transcription regulation</keyword>
<dbReference type="InterPro" id="IPR005135">
    <property type="entry name" value="Endo/exonuclease/phosphatase"/>
</dbReference>
<keyword evidence="7" id="KW-0963">Cytoplasm</keyword>
<organism evidence="24 25">
    <name type="scientific">Hesseltinella vesiculosa</name>
    <dbReference type="NCBI Taxonomy" id="101127"/>
    <lineage>
        <taxon>Eukaryota</taxon>
        <taxon>Fungi</taxon>
        <taxon>Fungi incertae sedis</taxon>
        <taxon>Mucoromycota</taxon>
        <taxon>Mucoromycotina</taxon>
        <taxon>Mucoromycetes</taxon>
        <taxon>Mucorales</taxon>
        <taxon>Cunninghamellaceae</taxon>
        <taxon>Hesseltinella</taxon>
    </lineage>
</organism>
<evidence type="ECO:0000256" key="7">
    <source>
        <dbReference type="ARBA" id="ARBA00022490"/>
    </source>
</evidence>
<evidence type="ECO:0000313" key="24">
    <source>
        <dbReference type="EMBL" id="ORX58307.1"/>
    </source>
</evidence>
<dbReference type="SUPFAM" id="SSF56219">
    <property type="entry name" value="DNase I-like"/>
    <property type="match status" value="1"/>
</dbReference>
<dbReference type="Pfam" id="PF13855">
    <property type="entry name" value="LRR_8"/>
    <property type="match status" value="1"/>
</dbReference>
<dbReference type="EC" id="3.1.13.4" evidence="6"/>
<evidence type="ECO:0000256" key="22">
    <source>
        <dbReference type="SAM" id="MobiDB-lite"/>
    </source>
</evidence>
<dbReference type="InterPro" id="IPR001611">
    <property type="entry name" value="Leu-rich_rpt"/>
</dbReference>
<keyword evidence="10" id="KW-0479">Metal-binding</keyword>
<dbReference type="STRING" id="101127.A0A1X2GPF8"/>
<gene>
    <name evidence="24" type="ORF">DM01DRAFT_1333959</name>
</gene>
<protein>
    <recommendedName>
        <fullName evidence="6">poly(A)-specific ribonuclease</fullName>
        <ecNumber evidence="6">3.1.13.4</ecNumber>
    </recommendedName>
    <alternativeName>
        <fullName evidence="19">Carbon catabolite repressor protein 4</fullName>
    </alternativeName>
    <alternativeName>
        <fullName evidence="20">Cytoplasmic deadenylase</fullName>
    </alternativeName>
    <alternativeName>
        <fullName evidence="21">Glucose-repressible alcohol dehydrogenase transcriptional effector</fullName>
    </alternativeName>
</protein>
<keyword evidence="12" id="KW-0378">Hydrolase</keyword>
<evidence type="ECO:0000256" key="17">
    <source>
        <dbReference type="ARBA" id="ARBA00023163"/>
    </source>
</evidence>
<dbReference type="GO" id="GO:0003723">
    <property type="term" value="F:RNA binding"/>
    <property type="evidence" value="ECO:0007669"/>
    <property type="project" value="UniProtKB-KW"/>
</dbReference>
<evidence type="ECO:0000256" key="6">
    <source>
        <dbReference type="ARBA" id="ARBA00012161"/>
    </source>
</evidence>
<evidence type="ECO:0000256" key="18">
    <source>
        <dbReference type="ARBA" id="ARBA00023242"/>
    </source>
</evidence>
<keyword evidence="14" id="KW-0460">Magnesium</keyword>
<evidence type="ECO:0000259" key="23">
    <source>
        <dbReference type="Pfam" id="PF03372"/>
    </source>
</evidence>
<evidence type="ECO:0000256" key="5">
    <source>
        <dbReference type="ARBA" id="ARBA00010774"/>
    </source>
</evidence>
<evidence type="ECO:0000256" key="4">
    <source>
        <dbReference type="ARBA" id="ARBA00004496"/>
    </source>
</evidence>
<dbReference type="Gene3D" id="3.80.10.10">
    <property type="entry name" value="Ribonuclease Inhibitor"/>
    <property type="match status" value="1"/>
</dbReference>
<evidence type="ECO:0000256" key="8">
    <source>
        <dbReference type="ARBA" id="ARBA00022614"/>
    </source>
</evidence>
<evidence type="ECO:0000256" key="12">
    <source>
        <dbReference type="ARBA" id="ARBA00022801"/>
    </source>
</evidence>
<dbReference type="PROSITE" id="PS51450">
    <property type="entry name" value="LRR"/>
    <property type="match status" value="2"/>
</dbReference>
<dbReference type="OrthoDB" id="428734at2759"/>
<dbReference type="PANTHER" id="PTHR12121:SF100">
    <property type="entry name" value="POLY(A)-SPECIFIC RIBONUCLEASE"/>
    <property type="match status" value="1"/>
</dbReference>
<keyword evidence="25" id="KW-1185">Reference proteome</keyword>
<dbReference type="Proteomes" id="UP000242146">
    <property type="component" value="Unassembled WGS sequence"/>
</dbReference>
<evidence type="ECO:0000256" key="21">
    <source>
        <dbReference type="ARBA" id="ARBA00033317"/>
    </source>
</evidence>
<evidence type="ECO:0000313" key="25">
    <source>
        <dbReference type="Proteomes" id="UP000242146"/>
    </source>
</evidence>
<dbReference type="PANTHER" id="PTHR12121">
    <property type="entry name" value="CARBON CATABOLITE REPRESSOR PROTEIN 4"/>
    <property type="match status" value="1"/>
</dbReference>
<feature type="region of interest" description="Disordered" evidence="22">
    <location>
        <begin position="81"/>
        <end position="104"/>
    </location>
</feature>
<evidence type="ECO:0000256" key="1">
    <source>
        <dbReference type="ARBA" id="ARBA00001663"/>
    </source>
</evidence>
<evidence type="ECO:0000256" key="9">
    <source>
        <dbReference type="ARBA" id="ARBA00022722"/>
    </source>
</evidence>
<feature type="compositionally biased region" description="Low complexity" evidence="22">
    <location>
        <begin position="82"/>
        <end position="92"/>
    </location>
</feature>
<evidence type="ECO:0000256" key="20">
    <source>
        <dbReference type="ARBA" id="ARBA00031469"/>
    </source>
</evidence>
<reference evidence="24 25" key="1">
    <citation type="submission" date="2016-07" db="EMBL/GenBank/DDBJ databases">
        <title>Pervasive Adenine N6-methylation of Active Genes in Fungi.</title>
        <authorList>
            <consortium name="DOE Joint Genome Institute"/>
            <person name="Mondo S.J."/>
            <person name="Dannebaum R.O."/>
            <person name="Kuo R.C."/>
            <person name="Labutti K."/>
            <person name="Haridas S."/>
            <person name="Kuo A."/>
            <person name="Salamov A."/>
            <person name="Ahrendt S.R."/>
            <person name="Lipzen A."/>
            <person name="Sullivan W."/>
            <person name="Andreopoulos W.B."/>
            <person name="Clum A."/>
            <person name="Lindquist E."/>
            <person name="Daum C."/>
            <person name="Ramamoorthy G.K."/>
            <person name="Gryganskyi A."/>
            <person name="Culley D."/>
            <person name="Magnuson J.K."/>
            <person name="James T.Y."/>
            <person name="O'Malley M.A."/>
            <person name="Stajich J.E."/>
            <person name="Spatafora J.W."/>
            <person name="Visel A."/>
            <person name="Grigoriev I.V."/>
        </authorList>
    </citation>
    <scope>NUCLEOTIDE SEQUENCE [LARGE SCALE GENOMIC DNA]</scope>
    <source>
        <strain evidence="24 25">NRRL 3301</strain>
    </source>
</reference>
<keyword evidence="18" id="KW-0539">Nucleus</keyword>
<dbReference type="InterPro" id="IPR032675">
    <property type="entry name" value="LRR_dom_sf"/>
</dbReference>
<keyword evidence="8" id="KW-0433">Leucine-rich repeat</keyword>
<dbReference type="GO" id="GO:0005737">
    <property type="term" value="C:cytoplasm"/>
    <property type="evidence" value="ECO:0007669"/>
    <property type="project" value="UniProtKB-SubCell"/>
</dbReference>
<comment type="similarity">
    <text evidence="5">Belongs to the CCR4/nocturin family.</text>
</comment>
<sequence>MLNHNGTATLIQQYDDSAYANPVQSYYVLDSKDYVSPTANTVAYNGNGTTHYMKEQQMKAQQARQACIPHFHARYAAVLARQQQQNQPSSSPAPLPKQNGQENPSGLVKAKLAAATTAQPLEPEASEPWSVLDMGGLRLKHLAPALFQYSFLTTLFLSYNQLTQLPPAIAKLSQLEILDASGNALTSLPPEIGMIVSLKELLLFDNQLTALPEEIGMLFQLEILGLEGNPLMEDLHLLATKGTRGLVETYRESLPVGASPPPRQWMNVGEQKDGDDADTFLVLCYNTLCPMYMSPERYGYTPSWCLEWEYRKDLLLSELQEFDADIVCLQEVATNTYTNDFLPFMQNNGHYEGLFYPKSRSKTMDEDQRQLVDGCAVFYKTSRYKLVNHMLVEFNQKALERPEFKECKDTYNRLMLKDNIALFLLLEDKQTKKHLVVTNVHLHWNTAFSDVKLMQIGIMMDELVHFIQRSGYGTLPVVLCGDYNAMPGQGIHEYLLKGSLRGSHPEFLNRDYGSYTSIGIKHPFKLKSSYGHLDELDYTNYTVGFKGVLDYIFYTPHRLEPVSLLGPLDRAYMAKQVALPNPHIPSDHIPLLTEFRFKD</sequence>
<evidence type="ECO:0000256" key="16">
    <source>
        <dbReference type="ARBA" id="ARBA00023015"/>
    </source>
</evidence>
<keyword evidence="11" id="KW-0677">Repeat</keyword>
<dbReference type="SUPFAM" id="SSF52075">
    <property type="entry name" value="Outer arm dynein light chain 1"/>
    <property type="match status" value="1"/>
</dbReference>
<keyword evidence="15" id="KW-0694">RNA-binding</keyword>
<evidence type="ECO:0000256" key="13">
    <source>
        <dbReference type="ARBA" id="ARBA00022839"/>
    </source>
</evidence>
<proteinExistence type="inferred from homology"/>
<evidence type="ECO:0000256" key="2">
    <source>
        <dbReference type="ARBA" id="ARBA00001946"/>
    </source>
</evidence>
<evidence type="ECO:0000256" key="15">
    <source>
        <dbReference type="ARBA" id="ARBA00022884"/>
    </source>
</evidence>
<comment type="subcellular location">
    <subcellularLocation>
        <location evidence="4">Cytoplasm</location>
    </subcellularLocation>
    <subcellularLocation>
        <location evidence="3">Nucleus</location>
    </subcellularLocation>
</comment>
<dbReference type="GO" id="GO:0046872">
    <property type="term" value="F:metal ion binding"/>
    <property type="evidence" value="ECO:0007669"/>
    <property type="project" value="UniProtKB-KW"/>
</dbReference>
<dbReference type="SMART" id="SM00364">
    <property type="entry name" value="LRR_BAC"/>
    <property type="match status" value="3"/>
</dbReference>
<dbReference type="InterPro" id="IPR050410">
    <property type="entry name" value="CCR4/nocturin_mRNA_transcr"/>
</dbReference>
<comment type="catalytic activity">
    <reaction evidence="1">
        <text>Exonucleolytic cleavage of poly(A) to 5'-AMP.</text>
        <dbReference type="EC" id="3.1.13.4"/>
    </reaction>
</comment>
<comment type="cofactor">
    <cofactor evidence="2">
        <name>Mg(2+)</name>
        <dbReference type="ChEBI" id="CHEBI:18420"/>
    </cofactor>
</comment>
<dbReference type="GO" id="GO:0004535">
    <property type="term" value="F:poly(A)-specific ribonuclease activity"/>
    <property type="evidence" value="ECO:0007669"/>
    <property type="project" value="UniProtKB-EC"/>
</dbReference>
<name>A0A1X2GPF8_9FUNG</name>
<dbReference type="Gene3D" id="3.60.10.10">
    <property type="entry name" value="Endonuclease/exonuclease/phosphatase"/>
    <property type="match status" value="1"/>
</dbReference>
<evidence type="ECO:0000256" key="19">
    <source>
        <dbReference type="ARBA" id="ARBA00030493"/>
    </source>
</evidence>
<dbReference type="InterPro" id="IPR003591">
    <property type="entry name" value="Leu-rich_rpt_typical-subtyp"/>
</dbReference>
<evidence type="ECO:0000256" key="3">
    <source>
        <dbReference type="ARBA" id="ARBA00004123"/>
    </source>
</evidence>
<dbReference type="InterPro" id="IPR036691">
    <property type="entry name" value="Endo/exonu/phosph_ase_sf"/>
</dbReference>
<evidence type="ECO:0000256" key="11">
    <source>
        <dbReference type="ARBA" id="ARBA00022737"/>
    </source>
</evidence>
<keyword evidence="17" id="KW-0804">Transcription</keyword>
<dbReference type="SMART" id="SM00369">
    <property type="entry name" value="LRR_TYP"/>
    <property type="match status" value="3"/>
</dbReference>